<dbReference type="EMBL" id="CABFNP030000868">
    <property type="protein sequence ID" value="CAI6088738.1"/>
    <property type="molecule type" value="Genomic_DNA"/>
</dbReference>
<dbReference type="Proteomes" id="UP001160390">
    <property type="component" value="Unassembled WGS sequence"/>
</dbReference>
<organism evidence="1 2">
    <name type="scientific">Clonostachys chloroleuca</name>
    <dbReference type="NCBI Taxonomy" id="1926264"/>
    <lineage>
        <taxon>Eukaryota</taxon>
        <taxon>Fungi</taxon>
        <taxon>Dikarya</taxon>
        <taxon>Ascomycota</taxon>
        <taxon>Pezizomycotina</taxon>
        <taxon>Sordariomycetes</taxon>
        <taxon>Hypocreomycetidae</taxon>
        <taxon>Hypocreales</taxon>
        <taxon>Bionectriaceae</taxon>
        <taxon>Clonostachys</taxon>
    </lineage>
</organism>
<comment type="caution">
    <text evidence="1">The sequence shown here is derived from an EMBL/GenBank/DDBJ whole genome shotgun (WGS) entry which is preliminary data.</text>
</comment>
<name>A0AA35M1H3_9HYPO</name>
<accession>A0AA35M1H3</accession>
<sequence>MSVLALPLDGFVLLEQLDPEPFLHLEGIFHLTHRPVRPPRHQLPVLVRALRPKLAHDIDVAKHVEAEGLRADVVDVAGPDADAALARVVGQARLLGAADGMDLDAIQDERWEFAAEELLPRV</sequence>
<evidence type="ECO:0000313" key="2">
    <source>
        <dbReference type="Proteomes" id="UP001160390"/>
    </source>
</evidence>
<keyword evidence="2" id="KW-1185">Reference proteome</keyword>
<proteinExistence type="predicted"/>
<evidence type="ECO:0000313" key="1">
    <source>
        <dbReference type="EMBL" id="CAI6088738.1"/>
    </source>
</evidence>
<reference evidence="1" key="1">
    <citation type="submission" date="2023-01" db="EMBL/GenBank/DDBJ databases">
        <authorList>
            <person name="Piombo E."/>
        </authorList>
    </citation>
    <scope>NUCLEOTIDE SEQUENCE</scope>
</reference>
<gene>
    <name evidence="1" type="ORF">CCHLO57077_00008433</name>
</gene>
<protein>
    <submittedName>
        <fullName evidence="1">Uncharacterized protein</fullName>
    </submittedName>
</protein>
<dbReference type="AlphaFoldDB" id="A0AA35M1H3"/>